<proteinExistence type="predicted"/>
<evidence type="ECO:0000313" key="1">
    <source>
        <dbReference type="EMBL" id="CUU26064.1"/>
    </source>
</evidence>
<gene>
    <name evidence="1" type="ORF">EM595_p0367</name>
</gene>
<evidence type="ECO:0000313" key="2">
    <source>
        <dbReference type="Proteomes" id="UP000059419"/>
    </source>
</evidence>
<dbReference type="Proteomes" id="UP000059419">
    <property type="component" value="Plasmid pEM01"/>
</dbReference>
<organism evidence="1 2">
    <name type="scientific">Duffyella gerundensis</name>
    <dbReference type="NCBI Taxonomy" id="1619313"/>
    <lineage>
        <taxon>Bacteria</taxon>
        <taxon>Pseudomonadati</taxon>
        <taxon>Pseudomonadota</taxon>
        <taxon>Gammaproteobacteria</taxon>
        <taxon>Enterobacterales</taxon>
        <taxon>Erwiniaceae</taxon>
        <taxon>Duffyella</taxon>
    </lineage>
</organism>
<keyword evidence="2" id="KW-1185">Reference proteome</keyword>
<reference evidence="2" key="1">
    <citation type="submission" date="2015-11" db="EMBL/GenBank/DDBJ databases">
        <authorList>
            <person name="Blom J."/>
        </authorList>
    </citation>
    <scope>NUCLEOTIDE SEQUENCE [LARGE SCALE GENOMIC DNA]</scope>
    <source>
        <plasmid evidence="2">pEM01</plasmid>
    </source>
</reference>
<geneLocation type="plasmid" evidence="2">
    <name>pEM01</name>
</geneLocation>
<dbReference type="KEGG" id="ege:EM595_p0367"/>
<protein>
    <submittedName>
        <fullName evidence="1">Uncharacterized protein</fullName>
    </submittedName>
</protein>
<accession>A0A0U5LAE8</accession>
<sequence length="123" mass="13942">MCSVGRAYSKLMACIHYQADAMNDKKMISIDQFTADERVAVDEAFNALMQKFVQRTGKQPDAKKEKELTTEARHTVMAIKLEKEKEKALAAKKPVRKKKPASLAASEVSDFSWTASVNRYKKR</sequence>
<name>A0A0U5LAE8_9GAMM</name>
<dbReference type="PATRIC" id="fig|1619313.3.peg.3985"/>
<dbReference type="AlphaFoldDB" id="A0A0U5LAE8"/>
<dbReference type="EMBL" id="LN907828">
    <property type="protein sequence ID" value="CUU26064.1"/>
    <property type="molecule type" value="Genomic_DNA"/>
</dbReference>